<dbReference type="AlphaFoldDB" id="A0A7X0LL42"/>
<evidence type="ECO:0000256" key="2">
    <source>
        <dbReference type="ARBA" id="ARBA00022691"/>
    </source>
</evidence>
<dbReference type="GO" id="GO:0030791">
    <property type="term" value="F:arsenite methyltransferase activity"/>
    <property type="evidence" value="ECO:0007669"/>
    <property type="project" value="UniProtKB-EC"/>
</dbReference>
<dbReference type="RefSeq" id="WP_184678013.1">
    <property type="nucleotide sequence ID" value="NZ_JACHGY010000001.1"/>
</dbReference>
<dbReference type="Gene3D" id="3.40.50.150">
    <property type="entry name" value="Vaccinia Virus protein VP39"/>
    <property type="match status" value="1"/>
</dbReference>
<keyword evidence="11" id="KW-1185">Reference proteome</keyword>
<dbReference type="CDD" id="cd02440">
    <property type="entry name" value="AdoMet_MTases"/>
    <property type="match status" value="1"/>
</dbReference>
<evidence type="ECO:0000256" key="1">
    <source>
        <dbReference type="ARBA" id="ARBA00022679"/>
    </source>
</evidence>
<evidence type="ECO:0000313" key="10">
    <source>
        <dbReference type="EMBL" id="MBB6430499.1"/>
    </source>
</evidence>
<proteinExistence type="inferred from homology"/>
<evidence type="ECO:0000256" key="3">
    <source>
        <dbReference type="ARBA" id="ARBA00034487"/>
    </source>
</evidence>
<feature type="domain" description="Methyltransferase" evidence="9">
    <location>
        <begin position="83"/>
        <end position="232"/>
    </location>
</feature>
<name>A0A7X0LL42_9BACT</name>
<dbReference type="InterPro" id="IPR029063">
    <property type="entry name" value="SAM-dependent_MTases_sf"/>
</dbReference>
<comment type="catalytic activity">
    <reaction evidence="6">
        <text>arsenic triglutathione + [thioredoxin]-dithiol + S-adenosyl-L-methionine + 2 H2O = methylarsonous acid + [thioredoxin]-disulfide + 3 glutathione + S-adenosyl-L-homocysteine + H(+)</text>
        <dbReference type="Rhea" id="RHEA:69460"/>
        <dbReference type="Rhea" id="RHEA-COMP:10698"/>
        <dbReference type="Rhea" id="RHEA-COMP:10700"/>
        <dbReference type="ChEBI" id="CHEBI:15377"/>
        <dbReference type="ChEBI" id="CHEBI:15378"/>
        <dbReference type="ChEBI" id="CHEBI:17826"/>
        <dbReference type="ChEBI" id="CHEBI:29950"/>
        <dbReference type="ChEBI" id="CHEBI:50058"/>
        <dbReference type="ChEBI" id="CHEBI:57856"/>
        <dbReference type="ChEBI" id="CHEBI:57925"/>
        <dbReference type="ChEBI" id="CHEBI:59789"/>
        <dbReference type="ChEBI" id="CHEBI:183640"/>
        <dbReference type="EC" id="2.1.1.137"/>
    </reaction>
</comment>
<organism evidence="10 11">
    <name type="scientific">Algisphaera agarilytica</name>
    <dbReference type="NCBI Taxonomy" id="1385975"/>
    <lineage>
        <taxon>Bacteria</taxon>
        <taxon>Pseudomonadati</taxon>
        <taxon>Planctomycetota</taxon>
        <taxon>Phycisphaerae</taxon>
        <taxon>Phycisphaerales</taxon>
        <taxon>Phycisphaeraceae</taxon>
        <taxon>Algisphaera</taxon>
    </lineage>
</organism>
<sequence>MTSESCCDPSSGCCSPTPNTEPLTQVIREKYGETARSGLSSSDINVHAVAEAFGYSADELAAIPAEANMGLSCGNPIALANLSPGEVVVDLGSGGGLDVFLAAQKVGPTGRAIGVDMTPDMITLAQRNTLQGPGGKPYTNVDFKLGTIDNLPLADDSVDVIISNCVINLAADKNAVFAEMYRVLKPGGRVAVSDIALKQELPQELADSVAALVGCIAGAIPIDEFESGLKAAGFRDVALIDSQADLTAYAKVDGQAACCAPPSDEAVANSCCTPAATTDQPMHADLGDLFEKYDVNQYAASMKVFALK</sequence>
<dbReference type="SUPFAM" id="SSF53335">
    <property type="entry name" value="S-adenosyl-L-methionine-dependent methyltransferases"/>
    <property type="match status" value="1"/>
</dbReference>
<dbReference type="GO" id="GO:0032259">
    <property type="term" value="P:methylation"/>
    <property type="evidence" value="ECO:0007669"/>
    <property type="project" value="UniProtKB-KW"/>
</dbReference>
<dbReference type="NCBIfam" id="NF008823">
    <property type="entry name" value="PRK11873.1"/>
    <property type="match status" value="1"/>
</dbReference>
<dbReference type="PANTHER" id="PTHR43675:SF8">
    <property type="entry name" value="ARSENITE METHYLTRANSFERASE"/>
    <property type="match status" value="1"/>
</dbReference>
<gene>
    <name evidence="10" type="ORF">HNQ40_002305</name>
</gene>
<accession>A0A7X0LL42</accession>
<dbReference type="PANTHER" id="PTHR43675">
    <property type="entry name" value="ARSENITE METHYLTRANSFERASE"/>
    <property type="match status" value="1"/>
</dbReference>
<evidence type="ECO:0000256" key="4">
    <source>
        <dbReference type="ARBA" id="ARBA00034521"/>
    </source>
</evidence>
<evidence type="ECO:0000256" key="8">
    <source>
        <dbReference type="ARBA" id="ARBA00048428"/>
    </source>
</evidence>
<comment type="similarity">
    <text evidence="3">Belongs to the methyltransferase superfamily. Arsenite methyltransferase family.</text>
</comment>
<evidence type="ECO:0000256" key="6">
    <source>
        <dbReference type="ARBA" id="ARBA00047941"/>
    </source>
</evidence>
<protein>
    <recommendedName>
        <fullName evidence="5">Arsenite methyltransferase</fullName>
        <ecNumber evidence="4">2.1.1.137</ecNumber>
    </recommendedName>
</protein>
<evidence type="ECO:0000259" key="9">
    <source>
        <dbReference type="Pfam" id="PF13847"/>
    </source>
</evidence>
<dbReference type="EC" id="2.1.1.137" evidence="4"/>
<evidence type="ECO:0000256" key="5">
    <source>
        <dbReference type="ARBA" id="ARBA00034545"/>
    </source>
</evidence>
<dbReference type="Proteomes" id="UP000541810">
    <property type="component" value="Unassembled WGS sequence"/>
</dbReference>
<keyword evidence="2" id="KW-0949">S-adenosyl-L-methionine</keyword>
<dbReference type="InterPro" id="IPR026669">
    <property type="entry name" value="Arsenite_MeTrfase-like"/>
</dbReference>
<keyword evidence="1 10" id="KW-0808">Transferase</keyword>
<comment type="catalytic activity">
    <reaction evidence="8">
        <text>arsenic triglutathione + 3 [thioredoxin]-dithiol + 3 S-adenosyl-L-methionine = trimethylarsine + 3 [thioredoxin]-disulfide + 3 glutathione + 3 S-adenosyl-L-homocysteine + 3 H(+)</text>
        <dbReference type="Rhea" id="RHEA:69432"/>
        <dbReference type="Rhea" id="RHEA-COMP:10698"/>
        <dbReference type="Rhea" id="RHEA-COMP:10700"/>
        <dbReference type="ChEBI" id="CHEBI:15378"/>
        <dbReference type="ChEBI" id="CHEBI:27130"/>
        <dbReference type="ChEBI" id="CHEBI:29950"/>
        <dbReference type="ChEBI" id="CHEBI:50058"/>
        <dbReference type="ChEBI" id="CHEBI:57856"/>
        <dbReference type="ChEBI" id="CHEBI:57925"/>
        <dbReference type="ChEBI" id="CHEBI:59789"/>
        <dbReference type="ChEBI" id="CHEBI:183640"/>
        <dbReference type="EC" id="2.1.1.137"/>
    </reaction>
</comment>
<keyword evidence="10" id="KW-0489">Methyltransferase</keyword>
<dbReference type="Pfam" id="PF13847">
    <property type="entry name" value="Methyltransf_31"/>
    <property type="match status" value="1"/>
</dbReference>
<dbReference type="EMBL" id="JACHGY010000001">
    <property type="protein sequence ID" value="MBB6430499.1"/>
    <property type="molecule type" value="Genomic_DNA"/>
</dbReference>
<comment type="catalytic activity">
    <reaction evidence="7">
        <text>arsenic triglutathione + 2 [thioredoxin]-dithiol + 2 S-adenosyl-L-methionine + H2O = dimethylarsinous acid + 2 [thioredoxin]-disulfide + 3 glutathione + 2 S-adenosyl-L-homocysteine + 2 H(+)</text>
        <dbReference type="Rhea" id="RHEA:69464"/>
        <dbReference type="Rhea" id="RHEA-COMP:10698"/>
        <dbReference type="Rhea" id="RHEA-COMP:10700"/>
        <dbReference type="ChEBI" id="CHEBI:15377"/>
        <dbReference type="ChEBI" id="CHEBI:15378"/>
        <dbReference type="ChEBI" id="CHEBI:23808"/>
        <dbReference type="ChEBI" id="CHEBI:29950"/>
        <dbReference type="ChEBI" id="CHEBI:50058"/>
        <dbReference type="ChEBI" id="CHEBI:57856"/>
        <dbReference type="ChEBI" id="CHEBI:57925"/>
        <dbReference type="ChEBI" id="CHEBI:59789"/>
        <dbReference type="ChEBI" id="CHEBI:183640"/>
        <dbReference type="EC" id="2.1.1.137"/>
    </reaction>
</comment>
<reference evidence="10 11" key="1">
    <citation type="submission" date="2020-08" db="EMBL/GenBank/DDBJ databases">
        <title>Genomic Encyclopedia of Type Strains, Phase IV (KMG-IV): sequencing the most valuable type-strain genomes for metagenomic binning, comparative biology and taxonomic classification.</title>
        <authorList>
            <person name="Goeker M."/>
        </authorList>
    </citation>
    <scope>NUCLEOTIDE SEQUENCE [LARGE SCALE GENOMIC DNA]</scope>
    <source>
        <strain evidence="10 11">DSM 103725</strain>
    </source>
</reference>
<evidence type="ECO:0000256" key="7">
    <source>
        <dbReference type="ARBA" id="ARBA00047943"/>
    </source>
</evidence>
<comment type="caution">
    <text evidence="10">The sequence shown here is derived from an EMBL/GenBank/DDBJ whole genome shotgun (WGS) entry which is preliminary data.</text>
</comment>
<dbReference type="InterPro" id="IPR025714">
    <property type="entry name" value="Methyltranfer_dom"/>
</dbReference>
<evidence type="ECO:0000313" key="11">
    <source>
        <dbReference type="Proteomes" id="UP000541810"/>
    </source>
</evidence>